<organism evidence="2 3">
    <name type="scientific">Fusarium kuroshium</name>
    <dbReference type="NCBI Taxonomy" id="2010991"/>
    <lineage>
        <taxon>Eukaryota</taxon>
        <taxon>Fungi</taxon>
        <taxon>Dikarya</taxon>
        <taxon>Ascomycota</taxon>
        <taxon>Pezizomycotina</taxon>
        <taxon>Sordariomycetes</taxon>
        <taxon>Hypocreomycetidae</taxon>
        <taxon>Hypocreales</taxon>
        <taxon>Nectriaceae</taxon>
        <taxon>Fusarium</taxon>
        <taxon>Fusarium solani species complex</taxon>
    </lineage>
</organism>
<evidence type="ECO:0000313" key="3">
    <source>
        <dbReference type="Proteomes" id="UP000277212"/>
    </source>
</evidence>
<comment type="caution">
    <text evidence="2">The sequence shown here is derived from an EMBL/GenBank/DDBJ whole genome shotgun (WGS) entry which is preliminary data.</text>
</comment>
<dbReference type="Pfam" id="PF20516">
    <property type="entry name" value="PDDEXK_12"/>
    <property type="match status" value="1"/>
</dbReference>
<evidence type="ECO:0000313" key="2">
    <source>
        <dbReference type="EMBL" id="RMJ10408.1"/>
    </source>
</evidence>
<proteinExistence type="predicted"/>
<gene>
    <name evidence="2" type="ORF">CDV36_009962</name>
</gene>
<name>A0A3M2RYM4_9HYPO</name>
<feature type="domain" description="PD-(D/E)XK nuclease-like" evidence="1">
    <location>
        <begin position="1"/>
        <end position="150"/>
    </location>
</feature>
<keyword evidence="3" id="KW-1185">Reference proteome</keyword>
<dbReference type="AlphaFoldDB" id="A0A3M2RYM4"/>
<sequence length="159" mass="18220">MVDFCLFDTTRDDDAALRDLASTTPTLSVNHTDYAPLQLRPIVLGITTAPPSGDLEATRLRVGEWHRAQWRFLRYIVMQKIAAIEPDEAALHRLTDEKLRNLGYIPGVIVQGHRWLLVYSMIQPEPRRVMFWTELEFGSTMSIMKSYQRVSAKDTAIDT</sequence>
<dbReference type="Proteomes" id="UP000277212">
    <property type="component" value="Unassembled WGS sequence"/>
</dbReference>
<dbReference type="InterPro" id="IPR046797">
    <property type="entry name" value="PDDEXK_12"/>
</dbReference>
<dbReference type="EMBL" id="NKUJ01000204">
    <property type="protein sequence ID" value="RMJ10408.1"/>
    <property type="molecule type" value="Genomic_DNA"/>
</dbReference>
<dbReference type="OrthoDB" id="4161186at2759"/>
<protein>
    <recommendedName>
        <fullName evidence="1">PD-(D/E)XK nuclease-like domain-containing protein</fullName>
    </recommendedName>
</protein>
<dbReference type="STRING" id="2010991.A0A3M2RYM4"/>
<reference evidence="2 3" key="1">
    <citation type="submission" date="2017-06" db="EMBL/GenBank/DDBJ databases">
        <title>Comparative genomic analysis of Ambrosia Fusariam Clade fungi.</title>
        <authorList>
            <person name="Stajich J.E."/>
            <person name="Carrillo J."/>
            <person name="Kijimoto T."/>
            <person name="Eskalen A."/>
            <person name="O'Donnell K."/>
            <person name="Kasson M."/>
        </authorList>
    </citation>
    <scope>NUCLEOTIDE SEQUENCE [LARGE SCALE GENOMIC DNA]</scope>
    <source>
        <strain evidence="2">UCR3666</strain>
    </source>
</reference>
<accession>A0A3M2RYM4</accession>
<evidence type="ECO:0000259" key="1">
    <source>
        <dbReference type="Pfam" id="PF20516"/>
    </source>
</evidence>